<dbReference type="Proteomes" id="UP000184363">
    <property type="component" value="Unassembled WGS sequence"/>
</dbReference>
<organism evidence="1 2">
    <name type="scientific">Pseudonocardia thermophila</name>
    <dbReference type="NCBI Taxonomy" id="1848"/>
    <lineage>
        <taxon>Bacteria</taxon>
        <taxon>Bacillati</taxon>
        <taxon>Actinomycetota</taxon>
        <taxon>Actinomycetes</taxon>
        <taxon>Pseudonocardiales</taxon>
        <taxon>Pseudonocardiaceae</taxon>
        <taxon>Pseudonocardia</taxon>
    </lineage>
</organism>
<evidence type="ECO:0000313" key="2">
    <source>
        <dbReference type="Proteomes" id="UP000184363"/>
    </source>
</evidence>
<name>A0A1M6N645_PSETH</name>
<dbReference type="STRING" id="1848.SAMN05443637_10148"/>
<dbReference type="EMBL" id="FRAP01000001">
    <property type="protein sequence ID" value="SHJ91140.1"/>
    <property type="molecule type" value="Genomic_DNA"/>
</dbReference>
<reference evidence="1 2" key="1">
    <citation type="submission" date="2016-11" db="EMBL/GenBank/DDBJ databases">
        <authorList>
            <person name="Jaros S."/>
            <person name="Januszkiewicz K."/>
            <person name="Wedrychowicz H."/>
        </authorList>
    </citation>
    <scope>NUCLEOTIDE SEQUENCE [LARGE SCALE GENOMIC DNA]</scope>
    <source>
        <strain evidence="1 2">DSM 43832</strain>
    </source>
</reference>
<proteinExistence type="predicted"/>
<gene>
    <name evidence="1" type="ORF">SAMN05443637_10148</name>
</gene>
<sequence length="89" mass="9392">MGDMHHASQRHPFARRYGHAVAVSALLMILAGWAGSWLSAPFSLTFVLAAYLWSIGHSPSGSAAVGCDGCPAGCVGCRERIDPSLPEPR</sequence>
<protein>
    <submittedName>
        <fullName evidence="1">Uncharacterized protein</fullName>
    </submittedName>
</protein>
<dbReference type="AlphaFoldDB" id="A0A1M6N645"/>
<evidence type="ECO:0000313" key="1">
    <source>
        <dbReference type="EMBL" id="SHJ91140.1"/>
    </source>
</evidence>
<keyword evidence="2" id="KW-1185">Reference proteome</keyword>
<accession>A0A1M6N645</accession>